<protein>
    <submittedName>
        <fullName evidence="1">Uncharacterized protein</fullName>
    </submittedName>
</protein>
<dbReference type="RefSeq" id="WP_097131817.1">
    <property type="nucleotide sequence ID" value="NZ_OCNH01000009.1"/>
</dbReference>
<gene>
    <name evidence="1" type="ORF">SAMN06269250_6375</name>
</gene>
<dbReference type="Proteomes" id="UP000219452">
    <property type="component" value="Unassembled WGS sequence"/>
</dbReference>
<organism evidence="1 2">
    <name type="scientific">Spirosoma fluviale</name>
    <dbReference type="NCBI Taxonomy" id="1597977"/>
    <lineage>
        <taxon>Bacteria</taxon>
        <taxon>Pseudomonadati</taxon>
        <taxon>Bacteroidota</taxon>
        <taxon>Cytophagia</taxon>
        <taxon>Cytophagales</taxon>
        <taxon>Cytophagaceae</taxon>
        <taxon>Spirosoma</taxon>
    </lineage>
</organism>
<keyword evidence="2" id="KW-1185">Reference proteome</keyword>
<sequence>MTIDVLHPLLHSLTKSEKRYCRLLTGSSTGDKGFLRLLDCLLSHEIMGDALTADLTRLFPGATLEPARKYLYRVVMQSLRQFEQDKRIDVRIGQLLHDSQILYERGLVQFSQEQLEKAQRLAEQHERGLYVVMAARQQAEQWVKGQFDGVDEPTLARQHGLVRQQVERTQTALHHAALYETLLLRYRTHGTVGNATDTRRLNDLLLEEHQLLNRQSRSGSPMRSFAMQQQHLHFQSAYFRMIGDEAGSLRVYRELDNLFQNNPTLWSEQPLYYVQLLEGILSDLRMLGQYEEMPYFIDRLRAIDSPTHGLHHTVPYLTLYYRLLLAIDQARYADAATLLATNSLSADGPTFERGLTRLALGTRTEFDLLLVRLQVGSGHLSVALHRLNRVLALPARSLPGRLYMERQLMCLLLHARLGNADYLTYALRSTERKRKTTNRQSDGERFILELLRQWLSGRLQPAVLARIDTFSGNSADQQLIRNLDVRAWAVACLHTKTNMRPQGL</sequence>
<dbReference type="OrthoDB" id="714416at2"/>
<reference evidence="2" key="1">
    <citation type="submission" date="2017-09" db="EMBL/GenBank/DDBJ databases">
        <authorList>
            <person name="Varghese N."/>
            <person name="Submissions S."/>
        </authorList>
    </citation>
    <scope>NUCLEOTIDE SEQUENCE [LARGE SCALE GENOMIC DNA]</scope>
    <source>
        <strain evidence="2">DSM 29961</strain>
    </source>
</reference>
<accession>A0A286GV20</accession>
<evidence type="ECO:0000313" key="2">
    <source>
        <dbReference type="Proteomes" id="UP000219452"/>
    </source>
</evidence>
<dbReference type="EMBL" id="OCNH01000009">
    <property type="protein sequence ID" value="SOD99340.1"/>
    <property type="molecule type" value="Genomic_DNA"/>
</dbReference>
<dbReference type="AlphaFoldDB" id="A0A286GV20"/>
<evidence type="ECO:0000313" key="1">
    <source>
        <dbReference type="EMBL" id="SOD99340.1"/>
    </source>
</evidence>
<proteinExistence type="predicted"/>
<name>A0A286GV20_9BACT</name>